<protein>
    <submittedName>
        <fullName evidence="1">Uncharacterized protein</fullName>
    </submittedName>
</protein>
<accession>A0A6M3JPF2</accession>
<dbReference type="AlphaFoldDB" id="A0A6M3JPF2"/>
<reference evidence="1" key="1">
    <citation type="submission" date="2020-03" db="EMBL/GenBank/DDBJ databases">
        <title>The deep terrestrial virosphere.</title>
        <authorList>
            <person name="Holmfeldt K."/>
            <person name="Nilsson E."/>
            <person name="Simone D."/>
            <person name="Lopez-Fernandez M."/>
            <person name="Wu X."/>
            <person name="de Brujin I."/>
            <person name="Lundin D."/>
            <person name="Andersson A."/>
            <person name="Bertilsson S."/>
            <person name="Dopson M."/>
        </authorList>
    </citation>
    <scope>NUCLEOTIDE SEQUENCE</scope>
    <source>
        <strain evidence="1">MM415A03047</strain>
    </source>
</reference>
<name>A0A6M3JPF2_9ZZZZ</name>
<organism evidence="1">
    <name type="scientific">viral metagenome</name>
    <dbReference type="NCBI Taxonomy" id="1070528"/>
    <lineage>
        <taxon>unclassified sequences</taxon>
        <taxon>metagenomes</taxon>
        <taxon>organismal metagenomes</taxon>
    </lineage>
</organism>
<dbReference type="EMBL" id="MT141898">
    <property type="protein sequence ID" value="QJA71776.1"/>
    <property type="molecule type" value="Genomic_DNA"/>
</dbReference>
<evidence type="ECO:0000313" key="1">
    <source>
        <dbReference type="EMBL" id="QJA71776.1"/>
    </source>
</evidence>
<proteinExistence type="predicted"/>
<gene>
    <name evidence="1" type="ORF">MM415A03047_0014</name>
</gene>
<sequence length="57" mass="6695">MKIIDKIDAFLSEQNEYQKFFAEMLKKEGKSIPSMSDSEKKTFFNKVSTEWAKKKKG</sequence>